<feature type="compositionally biased region" description="Basic residues" evidence="1">
    <location>
        <begin position="1"/>
        <end position="21"/>
    </location>
</feature>
<evidence type="ECO:0000313" key="2">
    <source>
        <dbReference type="EMBL" id="CAD2217877.1"/>
    </source>
</evidence>
<sequence>MPPKANRQKSAKAKPKKVTAKRARDDTSVTTVKVNEKKRASSSKSVTADSNETKTLSPLTTDPKADPDDCDLCFCDHVRKTCPGELAAAFGCCLITNAEEELRALYRSAPFVHDGSAIEINNWATGASKHAVHTLFIGGEGGSGKTRAALQCPKFYRAKYGQLKQDDVLTVFIKVSRENIVHWNKALEEKDEDTKKAVKVMKDMWKKKEEEYKGLYGTYQSNDFLEVCIKECTTEKVTLRRLRAMQCHDWLCGFIKDAVPFTSGMKSKNLFKTAFIVLDEVSWCPWIYRAVNGNPTDEGHISKHFGEGTSFAEKYRFICPTRVSTFLISDMINSPDPIYSVSM</sequence>
<feature type="compositionally biased region" description="Polar residues" evidence="1">
    <location>
        <begin position="42"/>
        <end position="60"/>
    </location>
</feature>
<accession>A0A7G2CFS7</accession>
<organism evidence="2 3">
    <name type="scientific">Angomonas deanei</name>
    <dbReference type="NCBI Taxonomy" id="59799"/>
    <lineage>
        <taxon>Eukaryota</taxon>
        <taxon>Discoba</taxon>
        <taxon>Euglenozoa</taxon>
        <taxon>Kinetoplastea</taxon>
        <taxon>Metakinetoplastina</taxon>
        <taxon>Trypanosomatida</taxon>
        <taxon>Trypanosomatidae</taxon>
        <taxon>Strigomonadinae</taxon>
        <taxon>Angomonas</taxon>
    </lineage>
</organism>
<gene>
    <name evidence="2" type="ORF">ADEAN_000536300</name>
</gene>
<dbReference type="Proteomes" id="UP000515908">
    <property type="component" value="Chromosome 09"/>
</dbReference>
<reference evidence="2 3" key="1">
    <citation type="submission" date="2020-08" db="EMBL/GenBank/DDBJ databases">
        <authorList>
            <person name="Newling K."/>
            <person name="Davey J."/>
            <person name="Forrester S."/>
        </authorList>
    </citation>
    <scope>NUCLEOTIDE SEQUENCE [LARGE SCALE GENOMIC DNA]</scope>
    <source>
        <strain evidence="3">Crithidia deanei Carvalho (ATCC PRA-265)</strain>
    </source>
</reference>
<dbReference type="VEuPathDB" id="TriTrypDB:ADEAN_000536300"/>
<evidence type="ECO:0000313" key="3">
    <source>
        <dbReference type="Proteomes" id="UP000515908"/>
    </source>
</evidence>
<dbReference type="AlphaFoldDB" id="A0A7G2CFS7"/>
<evidence type="ECO:0000256" key="1">
    <source>
        <dbReference type="SAM" id="MobiDB-lite"/>
    </source>
</evidence>
<keyword evidence="3" id="KW-1185">Reference proteome</keyword>
<name>A0A7G2CFS7_9TRYP</name>
<feature type="region of interest" description="Disordered" evidence="1">
    <location>
        <begin position="1"/>
        <end position="63"/>
    </location>
</feature>
<proteinExistence type="predicted"/>
<protein>
    <submittedName>
        <fullName evidence="2">Uncharacterized protein</fullName>
    </submittedName>
</protein>
<dbReference type="EMBL" id="LR877153">
    <property type="protein sequence ID" value="CAD2217877.1"/>
    <property type="molecule type" value="Genomic_DNA"/>
</dbReference>